<proteinExistence type="predicted"/>
<sequence>MHPLSFVCVVICFLLHISDMPLLTQNTPLDPHLQPPSVSAQTKEEFTSSSEFSGPRLAEQRTHTQEHTSLLGLIWNQHPFH</sequence>
<feature type="chain" id="PRO_5035771756" evidence="2">
    <location>
        <begin position="25"/>
        <end position="81"/>
    </location>
</feature>
<evidence type="ECO:0000313" key="3">
    <source>
        <dbReference type="EMBL" id="CAG6018177.1"/>
    </source>
</evidence>
<gene>
    <name evidence="3" type="ORF">MMEN_LOCUS21005</name>
</gene>
<reference evidence="3" key="1">
    <citation type="submission" date="2021-05" db="EMBL/GenBank/DDBJ databases">
        <authorList>
            <person name="Tigano A."/>
        </authorList>
    </citation>
    <scope>NUCLEOTIDE SEQUENCE</scope>
</reference>
<evidence type="ECO:0000256" key="1">
    <source>
        <dbReference type="SAM" id="MobiDB-lite"/>
    </source>
</evidence>
<feature type="region of interest" description="Disordered" evidence="1">
    <location>
        <begin position="25"/>
        <end position="64"/>
    </location>
</feature>
<dbReference type="Proteomes" id="UP000677803">
    <property type="component" value="Unassembled WGS sequence"/>
</dbReference>
<keyword evidence="4" id="KW-1185">Reference proteome</keyword>
<protein>
    <submittedName>
        <fullName evidence="3">(Atlantic silverside) hypothetical protein</fullName>
    </submittedName>
</protein>
<name>A0A8S4BP91_9TELE</name>
<comment type="caution">
    <text evidence="3">The sequence shown here is derived from an EMBL/GenBank/DDBJ whole genome shotgun (WGS) entry which is preliminary data.</text>
</comment>
<evidence type="ECO:0000313" key="4">
    <source>
        <dbReference type="Proteomes" id="UP000677803"/>
    </source>
</evidence>
<feature type="signal peptide" evidence="2">
    <location>
        <begin position="1"/>
        <end position="24"/>
    </location>
</feature>
<accession>A0A8S4BP91</accession>
<keyword evidence="2" id="KW-0732">Signal</keyword>
<dbReference type="EMBL" id="CAJRST010039999">
    <property type="protein sequence ID" value="CAG6018177.1"/>
    <property type="molecule type" value="Genomic_DNA"/>
</dbReference>
<organism evidence="3 4">
    <name type="scientific">Menidia menidia</name>
    <name type="common">Atlantic silverside</name>
    <dbReference type="NCBI Taxonomy" id="238744"/>
    <lineage>
        <taxon>Eukaryota</taxon>
        <taxon>Metazoa</taxon>
        <taxon>Chordata</taxon>
        <taxon>Craniata</taxon>
        <taxon>Vertebrata</taxon>
        <taxon>Euteleostomi</taxon>
        <taxon>Actinopterygii</taxon>
        <taxon>Neopterygii</taxon>
        <taxon>Teleostei</taxon>
        <taxon>Neoteleostei</taxon>
        <taxon>Acanthomorphata</taxon>
        <taxon>Ovalentaria</taxon>
        <taxon>Atherinomorphae</taxon>
        <taxon>Atheriniformes</taxon>
        <taxon>Atherinopsidae</taxon>
        <taxon>Menidiinae</taxon>
        <taxon>Menidia</taxon>
    </lineage>
</organism>
<evidence type="ECO:0000256" key="2">
    <source>
        <dbReference type="SAM" id="SignalP"/>
    </source>
</evidence>
<dbReference type="AlphaFoldDB" id="A0A8S4BP91"/>